<name>A0A835J9S7_9ROSI</name>
<reference evidence="1 2" key="1">
    <citation type="submission" date="2020-10" db="EMBL/GenBank/DDBJ databases">
        <title>Plant Genome Project.</title>
        <authorList>
            <person name="Zhang R.-G."/>
        </authorList>
    </citation>
    <scope>NUCLEOTIDE SEQUENCE [LARGE SCALE GENOMIC DNA]</scope>
    <source>
        <strain evidence="1">FAFU-HL-1</strain>
        <tissue evidence="1">Leaf</tissue>
    </source>
</reference>
<accession>A0A835J9S7</accession>
<dbReference type="AlphaFoldDB" id="A0A835J9S7"/>
<evidence type="ECO:0000313" key="2">
    <source>
        <dbReference type="Proteomes" id="UP000657918"/>
    </source>
</evidence>
<proteinExistence type="predicted"/>
<comment type="caution">
    <text evidence="1">The sequence shown here is derived from an EMBL/GenBank/DDBJ whole genome shotgun (WGS) entry which is preliminary data.</text>
</comment>
<dbReference type="EMBL" id="JADGMS010000016">
    <property type="protein sequence ID" value="KAF9664674.1"/>
    <property type="molecule type" value="Genomic_DNA"/>
</dbReference>
<dbReference type="Proteomes" id="UP000657918">
    <property type="component" value="Chromosome 16"/>
</dbReference>
<keyword evidence="2" id="KW-1185">Reference proteome</keyword>
<sequence length="97" mass="11671">MSCLQWNLEVDCVFGGVDLVLYLHARQWKPHRRPRMRLHKKHQAIEERLGMNYYCEALIYPQEQVYQLLDGFISSMKRTRVSPMQWLMSSNRDDLLT</sequence>
<evidence type="ECO:0000313" key="1">
    <source>
        <dbReference type="EMBL" id="KAF9664674.1"/>
    </source>
</evidence>
<organism evidence="1 2">
    <name type="scientific">Salix dunnii</name>
    <dbReference type="NCBI Taxonomy" id="1413687"/>
    <lineage>
        <taxon>Eukaryota</taxon>
        <taxon>Viridiplantae</taxon>
        <taxon>Streptophyta</taxon>
        <taxon>Embryophyta</taxon>
        <taxon>Tracheophyta</taxon>
        <taxon>Spermatophyta</taxon>
        <taxon>Magnoliopsida</taxon>
        <taxon>eudicotyledons</taxon>
        <taxon>Gunneridae</taxon>
        <taxon>Pentapetalae</taxon>
        <taxon>rosids</taxon>
        <taxon>fabids</taxon>
        <taxon>Malpighiales</taxon>
        <taxon>Salicaceae</taxon>
        <taxon>Saliceae</taxon>
        <taxon>Salix</taxon>
    </lineage>
</organism>
<protein>
    <submittedName>
        <fullName evidence="1">Uncharacterized protein</fullName>
    </submittedName>
</protein>
<gene>
    <name evidence="1" type="ORF">SADUNF_Sadunf16G0042800</name>
</gene>